<dbReference type="Pfam" id="PF18895">
    <property type="entry name" value="T4SS_pilin"/>
    <property type="match status" value="1"/>
</dbReference>
<feature type="signal peptide" evidence="2">
    <location>
        <begin position="1"/>
        <end position="30"/>
    </location>
</feature>
<proteinExistence type="predicted"/>
<name>A0A0G1BFH6_9BACT</name>
<gene>
    <name evidence="3" type="ORF">UV42_C0013G0003</name>
</gene>
<evidence type="ECO:0008006" key="5">
    <source>
        <dbReference type="Google" id="ProtNLM"/>
    </source>
</evidence>
<keyword evidence="1" id="KW-1133">Transmembrane helix</keyword>
<dbReference type="EMBL" id="LCEK01000013">
    <property type="protein sequence ID" value="KKS72125.1"/>
    <property type="molecule type" value="Genomic_DNA"/>
</dbReference>
<keyword evidence="2" id="KW-0732">Signal</keyword>
<reference evidence="3 4" key="1">
    <citation type="journal article" date="2015" name="Nature">
        <title>rRNA introns, odd ribosomes, and small enigmatic genomes across a large radiation of phyla.</title>
        <authorList>
            <person name="Brown C.T."/>
            <person name="Hug L.A."/>
            <person name="Thomas B.C."/>
            <person name="Sharon I."/>
            <person name="Castelle C.J."/>
            <person name="Singh A."/>
            <person name="Wilkins M.J."/>
            <person name="Williams K.H."/>
            <person name="Banfield J.F."/>
        </authorList>
    </citation>
    <scope>NUCLEOTIDE SEQUENCE [LARGE SCALE GENOMIC DNA]</scope>
</reference>
<evidence type="ECO:0000313" key="3">
    <source>
        <dbReference type="EMBL" id="KKS72125.1"/>
    </source>
</evidence>
<keyword evidence="1" id="KW-0812">Transmembrane</keyword>
<keyword evidence="1" id="KW-0472">Membrane</keyword>
<evidence type="ECO:0000256" key="2">
    <source>
        <dbReference type="SAM" id="SignalP"/>
    </source>
</evidence>
<evidence type="ECO:0000256" key="1">
    <source>
        <dbReference type="SAM" id="Phobius"/>
    </source>
</evidence>
<protein>
    <recommendedName>
        <fullName evidence="5">DUF4190 domain-containing protein</fullName>
    </recommendedName>
</protein>
<feature type="transmembrane region" description="Helical" evidence="1">
    <location>
        <begin position="191"/>
        <end position="213"/>
    </location>
</feature>
<feature type="transmembrane region" description="Helical" evidence="1">
    <location>
        <begin position="148"/>
        <end position="170"/>
    </location>
</feature>
<accession>A0A0G1BFH6</accession>
<dbReference type="Proteomes" id="UP000033867">
    <property type="component" value="Unassembled WGS sequence"/>
</dbReference>
<feature type="chain" id="PRO_5002536120" description="DUF4190 domain-containing protein" evidence="2">
    <location>
        <begin position="31"/>
        <end position="226"/>
    </location>
</feature>
<organism evidence="3 4">
    <name type="scientific">Candidatus Magasanikbacteria bacterium GW2011_GWE2_42_7</name>
    <dbReference type="NCBI Taxonomy" id="1619052"/>
    <lineage>
        <taxon>Bacteria</taxon>
        <taxon>Candidatus Magasanikiibacteriota</taxon>
    </lineage>
</organism>
<dbReference type="AlphaFoldDB" id="A0A0G1BFH6"/>
<comment type="caution">
    <text evidence="3">The sequence shown here is derived from an EMBL/GenBank/DDBJ whole genome shotgun (WGS) entry which is preliminary data.</text>
</comment>
<evidence type="ECO:0000313" key="4">
    <source>
        <dbReference type="Proteomes" id="UP000033867"/>
    </source>
</evidence>
<sequence length="226" mass="23974">MKDNYFTVQRICFLLLAGVFVFFSPARVHAQIAATPEQIAAIEGACFCYIEDPGKPGEASGEPVQIAELQSESDCVDQSTASGVLLGCSWRTDAATQSDTSAENSSTAKPVNAAIDISSYNRPAGYAGPLPDCAFTGTCRNVNDLLQLVINIGTFALGIIGSLAFVFFVYGGFMMILSMGNSERVKKGKDILVAAIVGLIIAFSAYALISFILDVVGVSSQFRIIK</sequence>
<dbReference type="InterPro" id="IPR043993">
    <property type="entry name" value="T4SS_pilin"/>
</dbReference>